<feature type="binding site" evidence="9 10">
    <location>
        <position position="191"/>
    </location>
    <ligand>
        <name>Mg(2+)</name>
        <dbReference type="ChEBI" id="CHEBI:18420"/>
        <label>1</label>
    </ligand>
</feature>
<reference evidence="13 14" key="1">
    <citation type="submission" date="2020-07" db="EMBL/GenBank/DDBJ databases">
        <title>Complete genome and description of Selenomonas timonensis sp. nov., a new bacterium isolated from a gingivitis subject.</title>
        <authorList>
            <person name="Antezack A."/>
        </authorList>
    </citation>
    <scope>NUCLEOTIDE SEQUENCE [LARGE SCALE GENOMIC DNA]</scope>
    <source>
        <strain evidence="13 14">Marseille-Q3039</strain>
    </source>
</reference>
<organism evidence="13 14">
    <name type="scientific">Selenomonas timonae</name>
    <dbReference type="NCBI Taxonomy" id="2754044"/>
    <lineage>
        <taxon>Bacteria</taxon>
        <taxon>Bacillati</taxon>
        <taxon>Bacillota</taxon>
        <taxon>Negativicutes</taxon>
        <taxon>Selenomonadales</taxon>
        <taxon>Selenomonadaceae</taxon>
        <taxon>Selenomonas</taxon>
    </lineage>
</organism>
<dbReference type="NCBIfam" id="NF009940">
    <property type="entry name" value="PRK13403.1"/>
    <property type="match status" value="1"/>
</dbReference>
<dbReference type="Proteomes" id="UP000515480">
    <property type="component" value="Chromosome"/>
</dbReference>
<evidence type="ECO:0000256" key="10">
    <source>
        <dbReference type="PROSITE-ProRule" id="PRU01198"/>
    </source>
</evidence>
<dbReference type="NCBIfam" id="NF004017">
    <property type="entry name" value="PRK05479.1"/>
    <property type="match status" value="1"/>
</dbReference>
<feature type="binding site" evidence="9 10">
    <location>
        <position position="231"/>
    </location>
    <ligand>
        <name>Mg(2+)</name>
        <dbReference type="ChEBI" id="CHEBI:18420"/>
        <label>2</label>
    </ligand>
</feature>
<evidence type="ECO:0000313" key="14">
    <source>
        <dbReference type="Proteomes" id="UP000515480"/>
    </source>
</evidence>
<evidence type="ECO:0000256" key="2">
    <source>
        <dbReference type="ARBA" id="ARBA00004885"/>
    </source>
</evidence>
<comment type="similarity">
    <text evidence="3 9 10">Belongs to the ketol-acid reductoisomerase family.</text>
</comment>
<dbReference type="InterPro" id="IPR000506">
    <property type="entry name" value="KARI_C"/>
</dbReference>
<evidence type="ECO:0000256" key="1">
    <source>
        <dbReference type="ARBA" id="ARBA00004864"/>
    </source>
</evidence>
<dbReference type="NCBIfam" id="TIGR00465">
    <property type="entry name" value="ilvC"/>
    <property type="match status" value="1"/>
</dbReference>
<dbReference type="GO" id="GO:0005829">
    <property type="term" value="C:cytosol"/>
    <property type="evidence" value="ECO:0007669"/>
    <property type="project" value="TreeGrafter"/>
</dbReference>
<protein>
    <recommendedName>
        <fullName evidence="9">Ketol-acid reductoisomerase (NADP(+))</fullName>
        <shortName evidence="9">KARI</shortName>
        <ecNumber evidence="9">1.1.1.86</ecNumber>
    </recommendedName>
    <alternativeName>
        <fullName evidence="9">Acetohydroxy-acid isomeroreductase</fullName>
        <shortName evidence="9">AHIR</shortName>
    </alternativeName>
    <alternativeName>
        <fullName evidence="9">Alpha-keto-beta-hydroxylacyl reductoisomerase</fullName>
    </alternativeName>
</protein>
<evidence type="ECO:0000256" key="9">
    <source>
        <dbReference type="HAMAP-Rule" id="MF_00435"/>
    </source>
</evidence>
<evidence type="ECO:0000256" key="8">
    <source>
        <dbReference type="ARBA" id="ARBA00023304"/>
    </source>
</evidence>
<dbReference type="GO" id="GO:0016853">
    <property type="term" value="F:isomerase activity"/>
    <property type="evidence" value="ECO:0007669"/>
    <property type="project" value="UniProtKB-KW"/>
</dbReference>
<sequence>MAKTYYDQDVNWSVLEGKTVAIIGYGSQGHAHALNLKESGVNVVVGLYAGSKSKAKAEAHGLKVATVAEAVKQADITMVLIPDEKQADVYKEEIGPNLKKGSALAFAHGFNIHFKQIVPPEGVDVFMVAPKGPGHLVRRTFTEGSGVPAVFAVEKDETGKCFEIALAYARGVGSTRSGVLQTTFRDETEEDLFGEQCVLMGGVCQLMQTGFEVLVEAGYPPEMAYFECFHEMKLIVDLCYEGGMTKMRQSCSDTAEYGDYMIGPRIITEETKKEMKKVLKEIQDGTFARNWLLENRAAGRANFLAQRRLHKEHQIEQVGAQLRNMMPWLRDKKELEF</sequence>
<evidence type="ECO:0000256" key="7">
    <source>
        <dbReference type="ARBA" id="ARBA00023002"/>
    </source>
</evidence>
<dbReference type="HAMAP" id="MF_00435">
    <property type="entry name" value="IlvC"/>
    <property type="match status" value="1"/>
</dbReference>
<dbReference type="UniPathway" id="UPA00047">
    <property type="reaction ID" value="UER00056"/>
</dbReference>
<gene>
    <name evidence="9 13" type="primary">ilvC</name>
    <name evidence="13" type="ORF">H1B31_04720</name>
</gene>
<evidence type="ECO:0000259" key="11">
    <source>
        <dbReference type="PROSITE" id="PS51850"/>
    </source>
</evidence>
<dbReference type="FunFam" id="3.40.50.720:FF:000023">
    <property type="entry name" value="Ketol-acid reductoisomerase (NADP(+))"/>
    <property type="match status" value="1"/>
</dbReference>
<dbReference type="EMBL" id="CP060204">
    <property type="protein sequence ID" value="QNH55234.1"/>
    <property type="molecule type" value="Genomic_DNA"/>
</dbReference>
<comment type="pathway">
    <text evidence="2 9">Amino-acid biosynthesis; L-isoleucine biosynthesis; L-isoleucine from 2-oxobutanoate: step 2/4.</text>
</comment>
<feature type="binding site" evidence="9">
    <location>
        <position position="134"/>
    </location>
    <ligand>
        <name>NADP(+)</name>
        <dbReference type="ChEBI" id="CHEBI:58349"/>
    </ligand>
</feature>
<dbReference type="PANTHER" id="PTHR21371">
    <property type="entry name" value="KETOL-ACID REDUCTOISOMERASE, MITOCHONDRIAL"/>
    <property type="match status" value="1"/>
</dbReference>
<dbReference type="PROSITE" id="PS51851">
    <property type="entry name" value="KARI_C"/>
    <property type="match status" value="1"/>
</dbReference>
<keyword evidence="4 9" id="KW-0028">Amino-acid biosynthesis</keyword>
<dbReference type="InterPro" id="IPR036291">
    <property type="entry name" value="NAD(P)-bd_dom_sf"/>
</dbReference>
<evidence type="ECO:0000256" key="6">
    <source>
        <dbReference type="ARBA" id="ARBA00022842"/>
    </source>
</evidence>
<dbReference type="GO" id="GO:0050661">
    <property type="term" value="F:NADP binding"/>
    <property type="evidence" value="ECO:0007669"/>
    <property type="project" value="InterPro"/>
</dbReference>
<dbReference type="PANTHER" id="PTHR21371:SF1">
    <property type="entry name" value="KETOL-ACID REDUCTOISOMERASE, MITOCHONDRIAL"/>
    <property type="match status" value="1"/>
</dbReference>
<dbReference type="InterPro" id="IPR008927">
    <property type="entry name" value="6-PGluconate_DH-like_C_sf"/>
</dbReference>
<keyword evidence="14" id="KW-1185">Reference proteome</keyword>
<feature type="binding site" evidence="9">
    <location>
        <begin position="25"/>
        <end position="28"/>
    </location>
    <ligand>
        <name>NADP(+)</name>
        <dbReference type="ChEBI" id="CHEBI:58349"/>
    </ligand>
</feature>
<dbReference type="GO" id="GO:0004455">
    <property type="term" value="F:ketol-acid reductoisomerase activity"/>
    <property type="evidence" value="ECO:0007669"/>
    <property type="project" value="UniProtKB-UniRule"/>
</dbReference>
<dbReference type="UniPathway" id="UPA00049">
    <property type="reaction ID" value="UER00060"/>
</dbReference>
<comment type="pathway">
    <text evidence="1 9">Amino-acid biosynthesis; L-valine biosynthesis; L-valine from pyruvate: step 2/4.</text>
</comment>
<keyword evidence="7 9" id="KW-0560">Oxidoreductase</keyword>
<evidence type="ECO:0000256" key="5">
    <source>
        <dbReference type="ARBA" id="ARBA00022723"/>
    </source>
</evidence>
<name>A0A7G7VM91_9FIRM</name>
<accession>A0A7G7VM91</accession>
<feature type="domain" description="KARI C-terminal knotted" evidence="12">
    <location>
        <begin position="183"/>
        <end position="329"/>
    </location>
</feature>
<dbReference type="SUPFAM" id="SSF48179">
    <property type="entry name" value="6-phosphogluconate dehydrogenase C-terminal domain-like"/>
    <property type="match status" value="1"/>
</dbReference>
<evidence type="ECO:0000313" key="13">
    <source>
        <dbReference type="EMBL" id="QNH55234.1"/>
    </source>
</evidence>
<dbReference type="GO" id="GO:0009099">
    <property type="term" value="P:L-valine biosynthetic process"/>
    <property type="evidence" value="ECO:0007669"/>
    <property type="project" value="UniProtKB-UniRule"/>
</dbReference>
<feature type="binding site" evidence="9 10">
    <location>
        <position position="195"/>
    </location>
    <ligand>
        <name>Mg(2+)</name>
        <dbReference type="ChEBI" id="CHEBI:18420"/>
        <label>1</label>
    </ligand>
</feature>
<feature type="binding site" evidence="9 10">
    <location>
        <position position="191"/>
    </location>
    <ligand>
        <name>Mg(2+)</name>
        <dbReference type="ChEBI" id="CHEBI:18420"/>
        <label>2</label>
    </ligand>
</feature>
<dbReference type="InterPro" id="IPR013116">
    <property type="entry name" value="KARI_N"/>
</dbReference>
<keyword evidence="6 9" id="KW-0460">Magnesium</keyword>
<comment type="function">
    <text evidence="9">Involved in the biosynthesis of branched-chain amino acids (BCAA). Catalyzes an alkyl-migration followed by a ketol-acid reduction of (S)-2-acetolactate (S2AL) to yield (R)-2,3-dihydroxy-isovalerate. In the isomerase reaction, S2AL is rearranged via a Mg-dependent methyl migration to produce 3-hydroxy-3-methyl-2-ketobutyrate (HMKB). In the reductase reaction, this 2-ketoacid undergoes a metal-dependent reduction by NADPH to yield (R)-2,3-dihydroxy-isovalerate.</text>
</comment>
<comment type="catalytic activity">
    <reaction evidence="9">
        <text>(2R,3R)-2,3-dihydroxy-3-methylpentanoate + NADP(+) = (S)-2-ethyl-2-hydroxy-3-oxobutanoate + NADPH + H(+)</text>
        <dbReference type="Rhea" id="RHEA:13493"/>
        <dbReference type="ChEBI" id="CHEBI:15378"/>
        <dbReference type="ChEBI" id="CHEBI:49256"/>
        <dbReference type="ChEBI" id="CHEBI:49258"/>
        <dbReference type="ChEBI" id="CHEBI:57783"/>
        <dbReference type="ChEBI" id="CHEBI:58349"/>
        <dbReference type="EC" id="1.1.1.86"/>
    </reaction>
</comment>
<evidence type="ECO:0000256" key="4">
    <source>
        <dbReference type="ARBA" id="ARBA00022605"/>
    </source>
</evidence>
<dbReference type="Gene3D" id="3.40.50.720">
    <property type="entry name" value="NAD(P)-binding Rossmann-like Domain"/>
    <property type="match status" value="1"/>
</dbReference>
<dbReference type="KEGG" id="stim:H1B31_04720"/>
<dbReference type="GO" id="GO:0000287">
    <property type="term" value="F:magnesium ion binding"/>
    <property type="evidence" value="ECO:0007669"/>
    <property type="project" value="UniProtKB-UniRule"/>
</dbReference>
<evidence type="ECO:0000259" key="12">
    <source>
        <dbReference type="PROSITE" id="PS51851"/>
    </source>
</evidence>
<proteinExistence type="inferred from homology"/>
<keyword evidence="8 9" id="KW-0100">Branched-chain amino acid biosynthesis</keyword>
<comment type="cofactor">
    <cofactor evidence="9">
        <name>Mg(2+)</name>
        <dbReference type="ChEBI" id="CHEBI:18420"/>
    </cofactor>
    <text evidence="9">Binds 2 magnesium ions per subunit.</text>
</comment>
<dbReference type="InterPro" id="IPR013023">
    <property type="entry name" value="KARI"/>
</dbReference>
<dbReference type="RefSeq" id="WP_009441312.1">
    <property type="nucleotide sequence ID" value="NZ_CP060204.1"/>
</dbReference>
<comment type="caution">
    <text evidence="9">Lacks conserved residue(s) required for the propagation of feature annotation.</text>
</comment>
<feature type="binding site" evidence="9">
    <location>
        <position position="51"/>
    </location>
    <ligand>
        <name>NADP(+)</name>
        <dbReference type="ChEBI" id="CHEBI:58349"/>
    </ligand>
</feature>
<dbReference type="Gene3D" id="6.10.240.10">
    <property type="match status" value="1"/>
</dbReference>
<keyword evidence="9" id="KW-0521">NADP</keyword>
<dbReference type="SUPFAM" id="SSF51735">
    <property type="entry name" value="NAD(P)-binding Rossmann-fold domains"/>
    <property type="match status" value="1"/>
</dbReference>
<evidence type="ECO:0000256" key="3">
    <source>
        <dbReference type="ARBA" id="ARBA00010318"/>
    </source>
</evidence>
<dbReference type="GO" id="GO:0009097">
    <property type="term" value="P:isoleucine biosynthetic process"/>
    <property type="evidence" value="ECO:0007669"/>
    <property type="project" value="UniProtKB-UniRule"/>
</dbReference>
<dbReference type="EC" id="1.1.1.86" evidence="9"/>
<feature type="binding site" evidence="9">
    <location>
        <position position="53"/>
    </location>
    <ligand>
        <name>NADP(+)</name>
        <dbReference type="ChEBI" id="CHEBI:58349"/>
    </ligand>
</feature>
<feature type="binding site" evidence="9 10">
    <location>
        <position position="252"/>
    </location>
    <ligand>
        <name>substrate</name>
    </ligand>
</feature>
<feature type="domain" description="KARI N-terminal Rossmann" evidence="11">
    <location>
        <begin position="2"/>
        <end position="182"/>
    </location>
</feature>
<comment type="catalytic activity">
    <reaction evidence="9">
        <text>(2R)-2,3-dihydroxy-3-methylbutanoate + NADP(+) = (2S)-2-acetolactate + NADPH + H(+)</text>
        <dbReference type="Rhea" id="RHEA:22068"/>
        <dbReference type="ChEBI" id="CHEBI:15378"/>
        <dbReference type="ChEBI" id="CHEBI:49072"/>
        <dbReference type="ChEBI" id="CHEBI:57783"/>
        <dbReference type="ChEBI" id="CHEBI:58349"/>
        <dbReference type="ChEBI" id="CHEBI:58476"/>
        <dbReference type="EC" id="1.1.1.86"/>
    </reaction>
</comment>
<dbReference type="InterPro" id="IPR014359">
    <property type="entry name" value="KARI_prok"/>
</dbReference>
<dbReference type="PIRSF" id="PIRSF000116">
    <property type="entry name" value="IlvC_gammaproteo"/>
    <property type="match status" value="1"/>
</dbReference>
<keyword evidence="5 9" id="KW-0479">Metal-binding</keyword>
<feature type="active site" evidence="9">
    <location>
        <position position="108"/>
    </location>
</feature>
<dbReference type="Pfam" id="PF01450">
    <property type="entry name" value="KARI_C"/>
    <property type="match status" value="1"/>
</dbReference>
<feature type="binding site" evidence="9 10">
    <location>
        <position position="227"/>
    </location>
    <ligand>
        <name>Mg(2+)</name>
        <dbReference type="ChEBI" id="CHEBI:18420"/>
        <label>2</label>
    </ligand>
</feature>
<dbReference type="PROSITE" id="PS51850">
    <property type="entry name" value="KARI_N"/>
    <property type="match status" value="1"/>
</dbReference>
<dbReference type="Pfam" id="PF07991">
    <property type="entry name" value="KARI_N"/>
    <property type="match status" value="1"/>
</dbReference>
<keyword evidence="13" id="KW-0413">Isomerase</keyword>
<dbReference type="AlphaFoldDB" id="A0A7G7VM91"/>